<reference evidence="1" key="1">
    <citation type="submission" date="2019-03" db="EMBL/GenBank/DDBJ databases">
        <title>Single cell metagenomics reveals metabolic interactions within the superorganism composed of flagellate Streblomastix strix and complex community of Bacteroidetes bacteria on its surface.</title>
        <authorList>
            <person name="Treitli S.C."/>
            <person name="Kolisko M."/>
            <person name="Husnik F."/>
            <person name="Keeling P."/>
            <person name="Hampl V."/>
        </authorList>
    </citation>
    <scope>NUCLEOTIDE SEQUENCE</scope>
    <source>
        <strain evidence="1">STM</strain>
    </source>
</reference>
<comment type="caution">
    <text evidence="1">The sequence shown here is derived from an EMBL/GenBank/DDBJ whole genome shotgun (WGS) entry which is preliminary data.</text>
</comment>
<evidence type="ECO:0000313" key="1">
    <source>
        <dbReference type="EMBL" id="KAA6330602.1"/>
    </source>
</evidence>
<dbReference type="AlphaFoldDB" id="A0A5J4RA78"/>
<protein>
    <submittedName>
        <fullName evidence="1">Uncharacterized protein</fullName>
    </submittedName>
</protein>
<organism evidence="1">
    <name type="scientific">termite gut metagenome</name>
    <dbReference type="NCBI Taxonomy" id="433724"/>
    <lineage>
        <taxon>unclassified sequences</taxon>
        <taxon>metagenomes</taxon>
        <taxon>organismal metagenomes</taxon>
    </lineage>
</organism>
<proteinExistence type="predicted"/>
<name>A0A5J4RA78_9ZZZZ</name>
<sequence length="75" mass="8540">MNELLKTRLFSLLAEHSQDATNDEMQNAYEDFIKHVEAVNSGNDYTTIYRNLSITRIELASLELLNRYGQGGKCA</sequence>
<dbReference type="EMBL" id="SNRY01001480">
    <property type="protein sequence ID" value="KAA6330602.1"/>
    <property type="molecule type" value="Genomic_DNA"/>
</dbReference>
<accession>A0A5J4RA78</accession>
<gene>
    <name evidence="1" type="ORF">EZS27_020701</name>
</gene>